<evidence type="ECO:0000256" key="6">
    <source>
        <dbReference type="ARBA" id="ARBA00023014"/>
    </source>
</evidence>
<dbReference type="Gene3D" id="3.40.50.150">
    <property type="entry name" value="Vaccinia Virus protein VP39"/>
    <property type="match status" value="1"/>
</dbReference>
<dbReference type="SFLD" id="SFLDG01086">
    <property type="entry name" value="elongater_protein-like"/>
    <property type="match status" value="1"/>
</dbReference>
<evidence type="ECO:0000313" key="8">
    <source>
        <dbReference type="EMBL" id="RXJ67705.1"/>
    </source>
</evidence>
<dbReference type="SUPFAM" id="SSF102114">
    <property type="entry name" value="Radical SAM enzymes"/>
    <property type="match status" value="1"/>
</dbReference>
<dbReference type="GO" id="GO:0016645">
    <property type="term" value="F:oxidoreductase activity, acting on the CH-NH group of donors"/>
    <property type="evidence" value="ECO:0007669"/>
    <property type="project" value="InterPro"/>
</dbReference>
<dbReference type="InterPro" id="IPR029063">
    <property type="entry name" value="SAM-dependent_MTases_sf"/>
</dbReference>
<keyword evidence="2" id="KW-0004">4Fe-4S</keyword>
<evidence type="ECO:0000256" key="4">
    <source>
        <dbReference type="ARBA" id="ARBA00022723"/>
    </source>
</evidence>
<dbReference type="SFLD" id="SFLDG01091">
    <property type="entry name" value="uncharacterized_CHP01210-like"/>
    <property type="match status" value="1"/>
</dbReference>
<evidence type="ECO:0000256" key="5">
    <source>
        <dbReference type="ARBA" id="ARBA00023004"/>
    </source>
</evidence>
<comment type="caution">
    <text evidence="8">The sequence shown here is derived from an EMBL/GenBank/DDBJ whole genome shotgun (WGS) entry which is preliminary data.</text>
</comment>
<dbReference type="SUPFAM" id="SSF53335">
    <property type="entry name" value="S-adenosyl-L-methionine-dependent methyltransferases"/>
    <property type="match status" value="1"/>
</dbReference>
<dbReference type="PANTHER" id="PTHR11135">
    <property type="entry name" value="HISTONE ACETYLTRANSFERASE-RELATED"/>
    <property type="match status" value="1"/>
</dbReference>
<protein>
    <submittedName>
        <fullName evidence="8">TIGR01212 family radical SAM protein</fullName>
    </submittedName>
</protein>
<comment type="cofactor">
    <cofactor evidence="1">
        <name>[4Fe-4S] cluster</name>
        <dbReference type="ChEBI" id="CHEBI:49883"/>
    </cofactor>
</comment>
<dbReference type="InterPro" id="IPR032432">
    <property type="entry name" value="Radical_SAM_C"/>
</dbReference>
<dbReference type="CDD" id="cd01335">
    <property type="entry name" value="Radical_SAM"/>
    <property type="match status" value="1"/>
</dbReference>
<dbReference type="SMART" id="SM00729">
    <property type="entry name" value="Elp3"/>
    <property type="match status" value="1"/>
</dbReference>
<dbReference type="Pfam" id="PF04055">
    <property type="entry name" value="Radical_SAM"/>
    <property type="match status" value="1"/>
</dbReference>
<evidence type="ECO:0000313" key="9">
    <source>
        <dbReference type="Proteomes" id="UP000290172"/>
    </source>
</evidence>
<sequence>MRIAPYFTFKKFLQDKYDTTLHSIPVDLDLGCPNRDENNLGGCTFCPSNGARAAQTLDAKSVKEQIEKAIDFSQKRYKAKEFMLYIQAYTGTFTSVINQKKSYKELLSFYNFKAISIGTRPDCLSKSTLEYLKELNEDIDVYVDLGVQTLNDKTLENINRGHDSKTSLEAIKKLKEYGIKIFAHIIVGFQGESREDWLNTLNGVVKAGVDGIKIHNLHIIKNTALQKEYKKDPFKTFMEYEYANELIFLIRNTPKNIPIIRVSTDTPITDLIAPLWNMQKGEFIEYINEAMLNGGFFQGDLLEKIEVPIQKQNSFNLEDGSITIWDKSYKDYYHAKAGAYKEAKELFIKQSNLEQRLEKGDVELLDIGFGMGYNTLCAMKLKKKNALNITALDKNRVIIKQAVSLIKEKDEKEILEKIFEKLEYRDEKNHLKLIIDDARYSITKLEKKYDIVFLDSFLPNLNPSLVTFEFAKLIKEVLKDDGIVITSQNNPMVRNAFSKAMFSLKEFEIERSDIKGLILTLGEKNNSKDWGQYYEDPHLIFREKQIVTNAEQKAYGEGI</sequence>
<dbReference type="CDD" id="cd02440">
    <property type="entry name" value="AdoMet_MTases"/>
    <property type="match status" value="1"/>
</dbReference>
<dbReference type="NCBIfam" id="TIGR01212">
    <property type="entry name" value="TIGR01212 family radical SAM protein"/>
    <property type="match status" value="1"/>
</dbReference>
<dbReference type="Pfam" id="PF05430">
    <property type="entry name" value="Methyltransf_30"/>
    <property type="match status" value="1"/>
</dbReference>
<dbReference type="EMBL" id="PDKJ01000008">
    <property type="protein sequence ID" value="RXJ67705.1"/>
    <property type="molecule type" value="Genomic_DNA"/>
</dbReference>
<evidence type="ECO:0000256" key="2">
    <source>
        <dbReference type="ARBA" id="ARBA00022485"/>
    </source>
</evidence>
<evidence type="ECO:0000256" key="3">
    <source>
        <dbReference type="ARBA" id="ARBA00022691"/>
    </source>
</evidence>
<dbReference type="SFLD" id="SFLDG01082">
    <property type="entry name" value="B12-binding_domain_containing"/>
    <property type="match status" value="1"/>
</dbReference>
<dbReference type="Gene3D" id="3.80.30.20">
    <property type="entry name" value="tm_1862 like domain"/>
    <property type="match status" value="1"/>
</dbReference>
<evidence type="ECO:0000256" key="1">
    <source>
        <dbReference type="ARBA" id="ARBA00001966"/>
    </source>
</evidence>
<dbReference type="PANTHER" id="PTHR11135:SF1">
    <property type="entry name" value="PROTEIN YHCC"/>
    <property type="match status" value="1"/>
</dbReference>
<dbReference type="RefSeq" id="WP_128981689.1">
    <property type="nucleotide sequence ID" value="NZ_PDKJ01000008.1"/>
</dbReference>
<keyword evidence="3" id="KW-0949">S-adenosyl-L-methionine</keyword>
<dbReference type="InterPro" id="IPR039661">
    <property type="entry name" value="ELP3"/>
</dbReference>
<dbReference type="InterPro" id="IPR023404">
    <property type="entry name" value="rSAM_horseshoe"/>
</dbReference>
<keyword evidence="4" id="KW-0479">Metal-binding</keyword>
<dbReference type="InterPro" id="IPR005911">
    <property type="entry name" value="YhcC-like"/>
</dbReference>
<proteinExistence type="predicted"/>
<dbReference type="SFLD" id="SFLDS00029">
    <property type="entry name" value="Radical_SAM"/>
    <property type="match status" value="1"/>
</dbReference>
<name>A0A4Q0YCH9_9BACT</name>
<dbReference type="AlphaFoldDB" id="A0A4Q0YCH9"/>
<dbReference type="GO" id="GO:0051539">
    <property type="term" value="F:4 iron, 4 sulfur cluster binding"/>
    <property type="evidence" value="ECO:0007669"/>
    <property type="project" value="UniProtKB-KW"/>
</dbReference>
<keyword evidence="6" id="KW-0411">Iron-sulfur</keyword>
<dbReference type="GO" id="GO:0046872">
    <property type="term" value="F:metal ion binding"/>
    <property type="evidence" value="ECO:0007669"/>
    <property type="project" value="UniProtKB-KW"/>
</dbReference>
<reference evidence="8 9" key="1">
    <citation type="submission" date="2017-10" db="EMBL/GenBank/DDBJ databases">
        <title>Genomics of the genus Arcobacter.</title>
        <authorList>
            <person name="Perez-Cataluna A."/>
            <person name="Figueras M.J."/>
        </authorList>
    </citation>
    <scope>NUCLEOTIDE SEQUENCE [LARGE SCALE GENOMIC DNA]</scope>
    <source>
        <strain evidence="8 9">CECT 8993</strain>
    </source>
</reference>
<organism evidence="8 9">
    <name type="scientific">Halarcobacter ebronensis</name>
    <dbReference type="NCBI Taxonomy" id="1462615"/>
    <lineage>
        <taxon>Bacteria</taxon>
        <taxon>Pseudomonadati</taxon>
        <taxon>Campylobacterota</taxon>
        <taxon>Epsilonproteobacteria</taxon>
        <taxon>Campylobacterales</taxon>
        <taxon>Arcobacteraceae</taxon>
        <taxon>Halarcobacter</taxon>
    </lineage>
</organism>
<dbReference type="InterPro" id="IPR007197">
    <property type="entry name" value="rSAM"/>
</dbReference>
<accession>A0A4Q0YCH9</accession>
<gene>
    <name evidence="8" type="ORF">CRV08_10070</name>
</gene>
<feature type="domain" description="Radical SAM core" evidence="7">
    <location>
        <begin position="16"/>
        <end position="256"/>
    </location>
</feature>
<dbReference type="InterPro" id="IPR008471">
    <property type="entry name" value="MnmC-like_methylTransf"/>
</dbReference>
<dbReference type="InterPro" id="IPR058240">
    <property type="entry name" value="rSAM_sf"/>
</dbReference>
<dbReference type="Proteomes" id="UP000290172">
    <property type="component" value="Unassembled WGS sequence"/>
</dbReference>
<dbReference type="InterPro" id="IPR006638">
    <property type="entry name" value="Elp3/MiaA/NifB-like_rSAM"/>
</dbReference>
<evidence type="ECO:0000259" key="7">
    <source>
        <dbReference type="PROSITE" id="PS51918"/>
    </source>
</evidence>
<dbReference type="PROSITE" id="PS51918">
    <property type="entry name" value="RADICAL_SAM"/>
    <property type="match status" value="1"/>
</dbReference>
<dbReference type="Pfam" id="PF16199">
    <property type="entry name" value="Radical_SAM_C"/>
    <property type="match status" value="1"/>
</dbReference>
<keyword evidence="5" id="KW-0408">Iron</keyword>